<dbReference type="NCBIfam" id="TIGR02391">
    <property type="entry name" value="hypoth_ymh"/>
    <property type="match status" value="1"/>
</dbReference>
<dbReference type="SUPFAM" id="SSF55874">
    <property type="entry name" value="ATPase domain of HSP90 chaperone/DNA topoisomerase II/histidine kinase"/>
    <property type="match status" value="1"/>
</dbReference>
<protein>
    <submittedName>
        <fullName evidence="2">TIGR02391 family protein</fullName>
    </submittedName>
</protein>
<feature type="domain" description="Conserved hypothetical protein CHP02391" evidence="1">
    <location>
        <begin position="408"/>
        <end position="539"/>
    </location>
</feature>
<dbReference type="Pfam" id="PF09509">
    <property type="entry name" value="Hypoth_Ymh"/>
    <property type="match status" value="1"/>
</dbReference>
<evidence type="ECO:0000313" key="3">
    <source>
        <dbReference type="Proteomes" id="UP000292935"/>
    </source>
</evidence>
<accession>A0A4Q2JHX0</accession>
<dbReference type="InterPro" id="IPR012654">
    <property type="entry name" value="CHP02391"/>
</dbReference>
<gene>
    <name evidence="2" type="ORF">ESP57_13595</name>
</gene>
<dbReference type="RefSeq" id="WP_129231964.1">
    <property type="nucleotide sequence ID" value="NZ_SDPO01000003.1"/>
</dbReference>
<dbReference type="Proteomes" id="UP000292935">
    <property type="component" value="Unassembled WGS sequence"/>
</dbReference>
<dbReference type="Pfam" id="PF13589">
    <property type="entry name" value="HATPase_c_3"/>
    <property type="match status" value="1"/>
</dbReference>
<name>A0A4Q2JHX0_9MICO</name>
<dbReference type="InterPro" id="IPR036890">
    <property type="entry name" value="HATPase_C_sf"/>
</dbReference>
<keyword evidence="3" id="KW-1185">Reference proteome</keyword>
<dbReference type="OrthoDB" id="5096633at2"/>
<dbReference type="EMBL" id="SDPO01000003">
    <property type="protein sequence ID" value="RXZ47575.1"/>
    <property type="molecule type" value="Genomic_DNA"/>
</dbReference>
<dbReference type="Gene3D" id="3.30.565.10">
    <property type="entry name" value="Histidine kinase-like ATPase, C-terminal domain"/>
    <property type="match status" value="1"/>
</dbReference>
<sequence>MAESEPLVLKFDPQTVDHLGAKMYSHLPNAVAELIANAYDADATHARVIIGADATIEIHDDGHGMSRSDISDKYLRIGRNRRHTTESSRTEGGQRAVSGKKGLGKLALFGIGRHVTVSTTRAGSSERVVVELDYLDMMGAKGEYNPIDSTVVADPVQHGTTVRLGDLKRTTPIDAKELAVSLSRIFNYVDEDFRVTVVGTDGHEYELSADLRLSAVDVEFKWSFPDAWADGDEIANEQGLSGTIVSSHSPLRHGMRGITLYVNGRLANEPEFFGASESSYAFSYLTGYLDVDYLDSIEPDVIATDRRAVDWETPETERLRIQLQALMARLGQEWRIRRAAAKRAKVETTIGGSTEAWVSTIKAEEQSTVRELVAAIQSDDVDMSVVQQGDIIALVKRVAPPHAEYVWRHLHPEIQAVTRTYYEEANYYLAVQEAMKRYVKIARNRSGANQESDFSMLGAAFGDAGLYRVFRSLAAQHGFSEQTEKNVENGQKHISMGLVAGFRNPLAHEEIELLNSSGAFTNDDCLDALSIISHLMRRLDVGQLA</sequence>
<proteinExistence type="predicted"/>
<reference evidence="2 3" key="1">
    <citation type="submission" date="2019-01" db="EMBL/GenBank/DDBJ databases">
        <authorList>
            <person name="Li J."/>
        </authorList>
    </citation>
    <scope>NUCLEOTIDE SEQUENCE [LARGE SCALE GENOMIC DNA]</scope>
    <source>
        <strain evidence="2 3">CCUG 35506</strain>
    </source>
</reference>
<evidence type="ECO:0000313" key="2">
    <source>
        <dbReference type="EMBL" id="RXZ47575.1"/>
    </source>
</evidence>
<dbReference type="AlphaFoldDB" id="A0A4Q2JHX0"/>
<organism evidence="2 3">
    <name type="scientific">Agromyces fucosus</name>
    <dbReference type="NCBI Taxonomy" id="41985"/>
    <lineage>
        <taxon>Bacteria</taxon>
        <taxon>Bacillati</taxon>
        <taxon>Actinomycetota</taxon>
        <taxon>Actinomycetes</taxon>
        <taxon>Micrococcales</taxon>
        <taxon>Microbacteriaceae</taxon>
        <taxon>Agromyces</taxon>
    </lineage>
</organism>
<comment type="caution">
    <text evidence="2">The sequence shown here is derived from an EMBL/GenBank/DDBJ whole genome shotgun (WGS) entry which is preliminary data.</text>
</comment>
<evidence type="ECO:0000259" key="1">
    <source>
        <dbReference type="Pfam" id="PF09509"/>
    </source>
</evidence>